<gene>
    <name evidence="1" type="ORF">KP509_24G076300</name>
</gene>
<organism evidence="1 2">
    <name type="scientific">Ceratopteris richardii</name>
    <name type="common">Triangle waterfern</name>
    <dbReference type="NCBI Taxonomy" id="49495"/>
    <lineage>
        <taxon>Eukaryota</taxon>
        <taxon>Viridiplantae</taxon>
        <taxon>Streptophyta</taxon>
        <taxon>Embryophyta</taxon>
        <taxon>Tracheophyta</taxon>
        <taxon>Polypodiopsida</taxon>
        <taxon>Polypodiidae</taxon>
        <taxon>Polypodiales</taxon>
        <taxon>Pteridineae</taxon>
        <taxon>Pteridaceae</taxon>
        <taxon>Parkerioideae</taxon>
        <taxon>Ceratopteris</taxon>
    </lineage>
</organism>
<dbReference type="AlphaFoldDB" id="A0A8T2RYP0"/>
<evidence type="ECO:0000313" key="1">
    <source>
        <dbReference type="EMBL" id="KAH7300727.1"/>
    </source>
</evidence>
<protein>
    <submittedName>
        <fullName evidence="1">Uncharacterized protein</fullName>
    </submittedName>
</protein>
<name>A0A8T2RYP0_CERRI</name>
<keyword evidence="2" id="KW-1185">Reference proteome</keyword>
<sequence length="128" mass="13461">MYVSSANVEAFIACVTNSSIRSSIGTGFTSPDKLVAATKGGVVNVGLPSLGSLIGMLHGPPIGSYRSSILLDRHNCTSSHSIALSLASIKVVDHVRMIRCYMVGSLNPAINLLFKVSSFGAFMPIFLT</sequence>
<accession>A0A8T2RYP0</accession>
<proteinExistence type="predicted"/>
<dbReference type="Proteomes" id="UP000825935">
    <property type="component" value="Chromosome 24"/>
</dbReference>
<evidence type="ECO:0000313" key="2">
    <source>
        <dbReference type="Proteomes" id="UP000825935"/>
    </source>
</evidence>
<reference evidence="1" key="1">
    <citation type="submission" date="2021-08" db="EMBL/GenBank/DDBJ databases">
        <title>WGS assembly of Ceratopteris richardii.</title>
        <authorList>
            <person name="Marchant D.B."/>
            <person name="Chen G."/>
            <person name="Jenkins J."/>
            <person name="Shu S."/>
            <person name="Leebens-Mack J."/>
            <person name="Grimwood J."/>
            <person name="Schmutz J."/>
            <person name="Soltis P."/>
            <person name="Soltis D."/>
            <person name="Chen Z.-H."/>
        </authorList>
    </citation>
    <scope>NUCLEOTIDE SEQUENCE</scope>
    <source>
        <strain evidence="1">Whitten #5841</strain>
        <tissue evidence="1">Leaf</tissue>
    </source>
</reference>
<comment type="caution">
    <text evidence="1">The sequence shown here is derived from an EMBL/GenBank/DDBJ whole genome shotgun (WGS) entry which is preliminary data.</text>
</comment>
<dbReference type="EMBL" id="CM035429">
    <property type="protein sequence ID" value="KAH7300727.1"/>
    <property type="molecule type" value="Genomic_DNA"/>
</dbReference>